<dbReference type="KEGG" id="blac:94346222"/>
<evidence type="ECO:0000313" key="2">
    <source>
        <dbReference type="Proteomes" id="UP000294530"/>
    </source>
</evidence>
<proteinExistence type="predicted"/>
<comment type="caution">
    <text evidence="1">The sequence shown here is derived from an EMBL/GenBank/DDBJ whole genome shotgun (WGS) entry which is preliminary data.</text>
</comment>
<gene>
    <name evidence="1" type="ORF">CCR75_002454</name>
</gene>
<evidence type="ECO:0000313" key="1">
    <source>
        <dbReference type="EMBL" id="TDH66749.1"/>
    </source>
</evidence>
<name>A0A976ICL9_BRELC</name>
<dbReference type="GeneID" id="94346222"/>
<accession>A0A976ICL9</accession>
<dbReference type="EMBL" id="SHOA02000006">
    <property type="protein sequence ID" value="TDH66749.1"/>
    <property type="molecule type" value="Genomic_DNA"/>
</dbReference>
<dbReference type="Proteomes" id="UP000294530">
    <property type="component" value="Unassembled WGS sequence"/>
</dbReference>
<dbReference type="RefSeq" id="XP_067816248.1">
    <property type="nucleotide sequence ID" value="XM_067960551.1"/>
</dbReference>
<dbReference type="AlphaFoldDB" id="A0A976ICL9"/>
<reference evidence="1 2" key="1">
    <citation type="journal article" date="2021" name="Genome Biol.">
        <title>AFLAP: assembly-free linkage analysis pipeline using k-mers from genome sequencing data.</title>
        <authorList>
            <person name="Fletcher K."/>
            <person name="Zhang L."/>
            <person name="Gil J."/>
            <person name="Han R."/>
            <person name="Cavanaugh K."/>
            <person name="Michelmore R."/>
        </authorList>
    </citation>
    <scope>NUCLEOTIDE SEQUENCE [LARGE SCALE GENOMIC DNA]</scope>
    <source>
        <strain evidence="1 2">SF5</strain>
    </source>
</reference>
<organism evidence="1 2">
    <name type="scientific">Bremia lactucae</name>
    <name type="common">Lettuce downy mildew</name>
    <dbReference type="NCBI Taxonomy" id="4779"/>
    <lineage>
        <taxon>Eukaryota</taxon>
        <taxon>Sar</taxon>
        <taxon>Stramenopiles</taxon>
        <taxon>Oomycota</taxon>
        <taxon>Peronosporomycetes</taxon>
        <taxon>Peronosporales</taxon>
        <taxon>Peronosporaceae</taxon>
        <taxon>Bremia</taxon>
    </lineage>
</organism>
<sequence length="119" mass="13647">MTAQYDIVELWSLLQFFFLIAIRTHPTVPHLTAKRQMLTKSRLECKGDALDFRMYQMSLLRNDRKTIVAVPSGLQMNDAAVLFNIVSLAYVAGTHEKEYTNRACEGKFKHDEDLVSLLP</sequence>
<keyword evidence="2" id="KW-1185">Reference proteome</keyword>
<protein>
    <submittedName>
        <fullName evidence="1">Uncharacterized protein</fullName>
    </submittedName>
</protein>